<keyword evidence="1" id="KW-1185">Reference proteome</keyword>
<dbReference type="GeneID" id="118417829"/>
<name>A0A9J7LCF7_BRAFL</name>
<dbReference type="Proteomes" id="UP000001554">
    <property type="component" value="Chromosome 6"/>
</dbReference>
<protein>
    <submittedName>
        <fullName evidence="2">Uncharacterized protein LOC118417829</fullName>
    </submittedName>
</protein>
<reference evidence="2" key="2">
    <citation type="submission" date="2025-08" db="UniProtKB">
        <authorList>
            <consortium name="RefSeq"/>
        </authorList>
    </citation>
    <scope>IDENTIFICATION</scope>
    <source>
        <strain evidence="2">S238N-H82</strain>
        <tissue evidence="2">Testes</tissue>
    </source>
</reference>
<dbReference type="PANTHER" id="PTHR46880">
    <property type="entry name" value="RAS-ASSOCIATING DOMAIN-CONTAINING PROTEIN"/>
    <property type="match status" value="1"/>
</dbReference>
<dbReference type="PANTHER" id="PTHR46880:SF5">
    <property type="entry name" value="DUF4371 DOMAIN-CONTAINING PROTEIN"/>
    <property type="match status" value="1"/>
</dbReference>
<dbReference type="OrthoDB" id="10057691at2759"/>
<sequence length="254" mass="29107">MNLLDGMRNADGPRLQAFRDSVAADGEFEEIAISMEVRRGGRDPVEALATIKEDFLVRLVENLQARFPRTDLLDAMKVFEPASYPADNQALAYWGRAELETLLDHYADQKRRDGNVFEGYVDRHVCVGQFGAFKLQVGVRFRGEHRVDDAGVRYFHKYRPTELLEKMFGGDNVENQEIYGEVYKLMTACLIVLISNAEAERVFSCQNRIKTKSRTLLSIDQLDRLIRISYAKVPMADFDFAAARELYLQAPRRL</sequence>
<reference evidence="1" key="1">
    <citation type="journal article" date="2020" name="Nat. Ecol. Evol.">
        <title>Deeply conserved synteny resolves early events in vertebrate evolution.</title>
        <authorList>
            <person name="Simakov O."/>
            <person name="Marletaz F."/>
            <person name="Yue J.X."/>
            <person name="O'Connell B."/>
            <person name="Jenkins J."/>
            <person name="Brandt A."/>
            <person name="Calef R."/>
            <person name="Tung C.H."/>
            <person name="Huang T.K."/>
            <person name="Schmutz J."/>
            <person name="Satoh N."/>
            <person name="Yu J.K."/>
            <person name="Putnam N.H."/>
            <person name="Green R.E."/>
            <person name="Rokhsar D.S."/>
        </authorList>
    </citation>
    <scope>NUCLEOTIDE SEQUENCE [LARGE SCALE GENOMIC DNA]</scope>
    <source>
        <strain evidence="1">S238N-H82</strain>
    </source>
</reference>
<dbReference type="RefSeq" id="XP_035679469.1">
    <property type="nucleotide sequence ID" value="XM_035823576.1"/>
</dbReference>
<organism evidence="1 2">
    <name type="scientific">Branchiostoma floridae</name>
    <name type="common">Florida lancelet</name>
    <name type="synonym">Amphioxus</name>
    <dbReference type="NCBI Taxonomy" id="7739"/>
    <lineage>
        <taxon>Eukaryota</taxon>
        <taxon>Metazoa</taxon>
        <taxon>Chordata</taxon>
        <taxon>Cephalochordata</taxon>
        <taxon>Leptocardii</taxon>
        <taxon>Amphioxiformes</taxon>
        <taxon>Branchiostomatidae</taxon>
        <taxon>Branchiostoma</taxon>
    </lineage>
</organism>
<evidence type="ECO:0000313" key="1">
    <source>
        <dbReference type="Proteomes" id="UP000001554"/>
    </source>
</evidence>
<dbReference type="KEGG" id="bfo:118417829"/>
<dbReference type="AlphaFoldDB" id="A0A9J7LCF7"/>
<proteinExistence type="predicted"/>
<gene>
    <name evidence="2" type="primary">LOC118417829</name>
</gene>
<evidence type="ECO:0000313" key="2">
    <source>
        <dbReference type="RefSeq" id="XP_035679469.1"/>
    </source>
</evidence>
<accession>A0A9J7LCF7</accession>